<dbReference type="GeneID" id="20641246"/>
<protein>
    <recommendedName>
        <fullName evidence="4">SWIM-type domain-containing protein</fullName>
    </recommendedName>
</protein>
<dbReference type="InParanoid" id="G4YR21"/>
<reference evidence="2 3" key="1">
    <citation type="journal article" date="2006" name="Science">
        <title>Phytophthora genome sequences uncover evolutionary origins and mechanisms of pathogenesis.</title>
        <authorList>
            <person name="Tyler B.M."/>
            <person name="Tripathy S."/>
            <person name="Zhang X."/>
            <person name="Dehal P."/>
            <person name="Jiang R.H."/>
            <person name="Aerts A."/>
            <person name="Arredondo F.D."/>
            <person name="Baxter L."/>
            <person name="Bensasson D."/>
            <person name="Beynon J.L."/>
            <person name="Chapman J."/>
            <person name="Damasceno C.M."/>
            <person name="Dorrance A.E."/>
            <person name="Dou D."/>
            <person name="Dickerman A.W."/>
            <person name="Dubchak I.L."/>
            <person name="Garbelotto M."/>
            <person name="Gijzen M."/>
            <person name="Gordon S.G."/>
            <person name="Govers F."/>
            <person name="Grunwald N.J."/>
            <person name="Huang W."/>
            <person name="Ivors K.L."/>
            <person name="Jones R.W."/>
            <person name="Kamoun S."/>
            <person name="Krampis K."/>
            <person name="Lamour K.H."/>
            <person name="Lee M.K."/>
            <person name="McDonald W.H."/>
            <person name="Medina M."/>
            <person name="Meijer H.J."/>
            <person name="Nordberg E.K."/>
            <person name="Maclean D.J."/>
            <person name="Ospina-Giraldo M.D."/>
            <person name="Morris P.F."/>
            <person name="Phuntumart V."/>
            <person name="Putnam N.H."/>
            <person name="Rash S."/>
            <person name="Rose J.K."/>
            <person name="Sakihama Y."/>
            <person name="Salamov A.A."/>
            <person name="Savidor A."/>
            <person name="Scheuring C.F."/>
            <person name="Smith B.M."/>
            <person name="Sobral B.W."/>
            <person name="Terry A."/>
            <person name="Torto-Alalibo T.A."/>
            <person name="Win J."/>
            <person name="Xu Z."/>
            <person name="Zhang H."/>
            <person name="Grigoriev I.V."/>
            <person name="Rokhsar D.S."/>
            <person name="Boore J.L."/>
        </authorList>
    </citation>
    <scope>NUCLEOTIDE SEQUENCE [LARGE SCALE GENOMIC DNA]</scope>
    <source>
        <strain evidence="2 3">P6497</strain>
    </source>
</reference>
<gene>
    <name evidence="2" type="ORF">PHYSODRAFT_295394</name>
</gene>
<evidence type="ECO:0008006" key="4">
    <source>
        <dbReference type="Google" id="ProtNLM"/>
    </source>
</evidence>
<evidence type="ECO:0000313" key="3">
    <source>
        <dbReference type="Proteomes" id="UP000002640"/>
    </source>
</evidence>
<feature type="region of interest" description="Disordered" evidence="1">
    <location>
        <begin position="221"/>
        <end position="248"/>
    </location>
</feature>
<name>G4YR21_PHYSP</name>
<organism evidence="2 3">
    <name type="scientific">Phytophthora sojae (strain P6497)</name>
    <name type="common">Soybean stem and root rot agent</name>
    <name type="synonym">Phytophthora megasperma f. sp. glycines</name>
    <dbReference type="NCBI Taxonomy" id="1094619"/>
    <lineage>
        <taxon>Eukaryota</taxon>
        <taxon>Sar</taxon>
        <taxon>Stramenopiles</taxon>
        <taxon>Oomycota</taxon>
        <taxon>Peronosporomycetes</taxon>
        <taxon>Peronosporales</taxon>
        <taxon>Peronosporaceae</taxon>
        <taxon>Phytophthora</taxon>
    </lineage>
</organism>
<dbReference type="RefSeq" id="XP_009517976.1">
    <property type="nucleotide sequence ID" value="XM_009519681.1"/>
</dbReference>
<dbReference type="AlphaFoldDB" id="G4YR21"/>
<accession>G4YR21</accession>
<keyword evidence="3" id="KW-1185">Reference proteome</keyword>
<evidence type="ECO:0000256" key="1">
    <source>
        <dbReference type="SAM" id="MobiDB-lite"/>
    </source>
</evidence>
<evidence type="ECO:0000313" key="2">
    <source>
        <dbReference type="EMBL" id="EGZ30701.1"/>
    </source>
</evidence>
<sequence>MPSTPNKRHVWTVLVRAYPADDEPAAAFATNEIWEAGFTGGETNVAPFTFSWRMTAGGKPWVDRGTDADPFLIAISTKNLLRKAERDPAPFIAWHPMFVVGVFDSNRTFHLLVILKGRTLHRGAVCTALRGYASDQQAYEGSRRMHELRRQELIFEHVPTRSNVTFLSNDAEITGDMVAVDVSTNRCPCLYNVKYAACVHSFIAMHDRAHTDESERFCYRGPGREAGKSAQAAGRPMNNRQALGDERS</sequence>
<dbReference type="KEGG" id="psoj:PHYSODRAFT_295394"/>
<proteinExistence type="predicted"/>
<dbReference type="EMBL" id="JH159151">
    <property type="protein sequence ID" value="EGZ30701.1"/>
    <property type="molecule type" value="Genomic_DNA"/>
</dbReference>
<dbReference type="Proteomes" id="UP000002640">
    <property type="component" value="Unassembled WGS sequence"/>
</dbReference>